<evidence type="ECO:0000313" key="11">
    <source>
        <dbReference type="Proteomes" id="UP000304951"/>
    </source>
</evidence>
<dbReference type="InterPro" id="IPR038765">
    <property type="entry name" value="Papain-like_cys_pep_sf"/>
</dbReference>
<keyword evidence="5 6" id="KW-0788">Thiol protease</keyword>
<dbReference type="InterPro" id="IPR000626">
    <property type="entry name" value="Ubiquitin-like_dom"/>
</dbReference>
<evidence type="ECO:0000256" key="1">
    <source>
        <dbReference type="ARBA" id="ARBA00000707"/>
    </source>
</evidence>
<dbReference type="GO" id="GO:0070628">
    <property type="term" value="F:proteasome binding"/>
    <property type="evidence" value="ECO:0007669"/>
    <property type="project" value="TreeGrafter"/>
</dbReference>
<dbReference type="InterPro" id="IPR029071">
    <property type="entry name" value="Ubiquitin-like_domsf"/>
</dbReference>
<keyword evidence="4 6" id="KW-0378">Hydrolase</keyword>
<evidence type="ECO:0000313" key="10">
    <source>
        <dbReference type="EMBL" id="THV70918.1"/>
    </source>
</evidence>
<evidence type="ECO:0000259" key="9">
    <source>
        <dbReference type="PROSITE" id="PS50235"/>
    </source>
</evidence>
<gene>
    <name evidence="10" type="ORF">D6D28_04798</name>
</gene>
<dbReference type="InterPro" id="IPR044635">
    <property type="entry name" value="UBP14-like"/>
</dbReference>
<dbReference type="Pfam" id="PF00443">
    <property type="entry name" value="UCH"/>
    <property type="match status" value="1"/>
</dbReference>
<dbReference type="AlphaFoldDB" id="A0A4S8SJH1"/>
<sequence>MVSKLVRVLVRAPSEVGDNDAAMLFSLVPSPLLGVHSYLYKLFGSPFDCLFERILTMASIPVIVKHQGTKYEVDLDPEATGETFKYQLFSLTNVEPERQKILIKGGQLKDDTPLSSLKAKPGQQFMMMGTPSGDAASQVDRPTEKIRFLEDMTEAEAAQVSGASPAGLQNLGNTCYLNSALQTLKSIPELGDALNSYSDSGSAGPSSSLGNLSEFGLGGLGSSTDLTGSLRDLYKQMGETQQGFPPLVFVNALRQSFPQFSQKSKDGHGYAQQDAEEAWSSIVQMLRQKLQQDGSSSSSSGNTRGNNWVDKFMAGTTESVMTCDESSATEEPVKSSDVFFKLDCNIRGDTNHLREGVNIALNETIEKRSESLGREATYTKSSRISRLPKYMPVHFVRFFWRKDTQKKAKIMRKVTFPMELDAVEFCTEELKKQLIPIRDRIREVRKEQEDVERAKKRQKRMQKEHDDLAGNASEPLEKRKEKEKERETKATGPDTEAQLAKQKTVGMSASGGDTEMGGTETYKTDAEIERERAEKILSMRKDLLAHVSPELAADEAANQTGLFELRAVITHQGSSADSGHYTSYVKKTGRKNIDGTVGEEDGKWWWFNDDKVSEVEADKVETLSGGGESHSALILLYKAVELPSKKSIEEQEKALA</sequence>
<dbReference type="GO" id="GO:0016579">
    <property type="term" value="P:protein deubiquitination"/>
    <property type="evidence" value="ECO:0007669"/>
    <property type="project" value="InterPro"/>
</dbReference>
<keyword evidence="3 6" id="KW-0833">Ubl conjugation pathway</keyword>
<evidence type="ECO:0000256" key="5">
    <source>
        <dbReference type="ARBA" id="ARBA00022807"/>
    </source>
</evidence>
<evidence type="ECO:0000259" key="8">
    <source>
        <dbReference type="PROSITE" id="PS50053"/>
    </source>
</evidence>
<dbReference type="GO" id="GO:0004843">
    <property type="term" value="F:cysteine-type deubiquitinase activity"/>
    <property type="evidence" value="ECO:0007669"/>
    <property type="project" value="UniProtKB-UniRule"/>
</dbReference>
<evidence type="ECO:0000256" key="7">
    <source>
        <dbReference type="SAM" id="MobiDB-lite"/>
    </source>
</evidence>
<dbReference type="CDD" id="cd02657">
    <property type="entry name" value="Peptidase_C19A"/>
    <property type="match status" value="1"/>
</dbReference>
<dbReference type="PANTHER" id="PTHR43982:SF1">
    <property type="entry name" value="UBIQUITIN CARBOXYL-TERMINAL HYDROLASE 14"/>
    <property type="match status" value="1"/>
</dbReference>
<dbReference type="SMART" id="SM00213">
    <property type="entry name" value="UBQ"/>
    <property type="match status" value="1"/>
</dbReference>
<reference evidence="10 11" key="1">
    <citation type="submission" date="2018-10" db="EMBL/GenBank/DDBJ databases">
        <title>Fifty Aureobasidium pullulans genomes reveal a recombining polyextremotolerant generalist.</title>
        <authorList>
            <person name="Gostincar C."/>
            <person name="Turk M."/>
            <person name="Zajc J."/>
            <person name="Gunde-Cimerman N."/>
        </authorList>
    </citation>
    <scope>NUCLEOTIDE SEQUENCE [LARGE SCALE GENOMIC DNA]</scope>
    <source>
        <strain evidence="10 11">EXF-11900</strain>
    </source>
</reference>
<feature type="region of interest" description="Disordered" evidence="7">
    <location>
        <begin position="290"/>
        <end position="309"/>
    </location>
</feature>
<dbReference type="Gene3D" id="3.10.20.90">
    <property type="entry name" value="Phosphatidylinositol 3-kinase Catalytic Subunit, Chain A, domain 1"/>
    <property type="match status" value="1"/>
</dbReference>
<dbReference type="CDD" id="cd16104">
    <property type="entry name" value="Ubl_USP14_like"/>
    <property type="match status" value="1"/>
</dbReference>
<dbReference type="GO" id="GO:0061136">
    <property type="term" value="P:regulation of proteasomal protein catabolic process"/>
    <property type="evidence" value="ECO:0007669"/>
    <property type="project" value="TreeGrafter"/>
</dbReference>
<dbReference type="InterPro" id="IPR018200">
    <property type="entry name" value="USP_CS"/>
</dbReference>
<evidence type="ECO:0000256" key="2">
    <source>
        <dbReference type="ARBA" id="ARBA00022670"/>
    </source>
</evidence>
<accession>A0A4S8SJH1</accession>
<dbReference type="PROSITE" id="PS50235">
    <property type="entry name" value="USP_3"/>
    <property type="match status" value="1"/>
</dbReference>
<protein>
    <recommendedName>
        <fullName evidence="6">Ubiquitin carboxyl-terminal hydrolase</fullName>
        <ecNumber evidence="6">3.4.19.12</ecNumber>
    </recommendedName>
</protein>
<dbReference type="EC" id="3.4.19.12" evidence="6"/>
<feature type="domain" description="USP" evidence="9">
    <location>
        <begin position="166"/>
        <end position="640"/>
    </location>
</feature>
<dbReference type="InterPro" id="IPR028889">
    <property type="entry name" value="USP"/>
</dbReference>
<dbReference type="GO" id="GO:0043161">
    <property type="term" value="P:proteasome-mediated ubiquitin-dependent protein catabolic process"/>
    <property type="evidence" value="ECO:0007669"/>
    <property type="project" value="InterPro"/>
</dbReference>
<dbReference type="EMBL" id="QZAF01000174">
    <property type="protein sequence ID" value="THV70918.1"/>
    <property type="molecule type" value="Genomic_DNA"/>
</dbReference>
<dbReference type="InterPro" id="IPR001394">
    <property type="entry name" value="Peptidase_C19_UCH"/>
</dbReference>
<feature type="compositionally biased region" description="Basic and acidic residues" evidence="7">
    <location>
        <begin position="475"/>
        <end position="489"/>
    </location>
</feature>
<comment type="caution">
    <text evidence="10">The sequence shown here is derived from an EMBL/GenBank/DDBJ whole genome shotgun (WGS) entry which is preliminary data.</text>
</comment>
<dbReference type="Proteomes" id="UP000304951">
    <property type="component" value="Unassembled WGS sequence"/>
</dbReference>
<keyword evidence="2 6" id="KW-0645">Protease</keyword>
<dbReference type="PROSITE" id="PS00973">
    <property type="entry name" value="USP_2"/>
    <property type="match status" value="1"/>
</dbReference>
<evidence type="ECO:0000256" key="3">
    <source>
        <dbReference type="ARBA" id="ARBA00022786"/>
    </source>
</evidence>
<organism evidence="10 11">
    <name type="scientific">Aureobasidium pullulans</name>
    <name type="common">Black yeast</name>
    <name type="synonym">Pullularia pullulans</name>
    <dbReference type="NCBI Taxonomy" id="5580"/>
    <lineage>
        <taxon>Eukaryota</taxon>
        <taxon>Fungi</taxon>
        <taxon>Dikarya</taxon>
        <taxon>Ascomycota</taxon>
        <taxon>Pezizomycotina</taxon>
        <taxon>Dothideomycetes</taxon>
        <taxon>Dothideomycetidae</taxon>
        <taxon>Dothideales</taxon>
        <taxon>Saccotheciaceae</taxon>
        <taxon>Aureobasidium</taxon>
    </lineage>
</organism>
<proteinExistence type="inferred from homology"/>
<comment type="catalytic activity">
    <reaction evidence="1 6">
        <text>Thiol-dependent hydrolysis of ester, thioester, amide, peptide and isopeptide bonds formed by the C-terminal Gly of ubiquitin (a 76-residue protein attached to proteins as an intracellular targeting signal).</text>
        <dbReference type="EC" id="3.4.19.12"/>
    </reaction>
</comment>
<dbReference type="PROSITE" id="PS50053">
    <property type="entry name" value="UBIQUITIN_2"/>
    <property type="match status" value="1"/>
</dbReference>
<comment type="similarity">
    <text evidence="6">Belongs to the peptidase C19 family.</text>
</comment>
<dbReference type="PROSITE" id="PS00972">
    <property type="entry name" value="USP_1"/>
    <property type="match status" value="1"/>
</dbReference>
<dbReference type="SUPFAM" id="SSF54236">
    <property type="entry name" value="Ubiquitin-like"/>
    <property type="match status" value="1"/>
</dbReference>
<dbReference type="Gene3D" id="3.90.70.10">
    <property type="entry name" value="Cysteine proteinases"/>
    <property type="match status" value="1"/>
</dbReference>
<feature type="domain" description="Ubiquitin-like" evidence="8">
    <location>
        <begin position="60"/>
        <end position="134"/>
    </location>
</feature>
<dbReference type="PANTHER" id="PTHR43982">
    <property type="entry name" value="UBIQUITIN CARBOXYL-TERMINAL HYDROLASE"/>
    <property type="match status" value="1"/>
</dbReference>
<dbReference type="SUPFAM" id="SSF54001">
    <property type="entry name" value="Cysteine proteinases"/>
    <property type="match status" value="1"/>
</dbReference>
<evidence type="ECO:0000256" key="4">
    <source>
        <dbReference type="ARBA" id="ARBA00022801"/>
    </source>
</evidence>
<evidence type="ECO:0000256" key="6">
    <source>
        <dbReference type="RuleBase" id="RU366025"/>
    </source>
</evidence>
<name>A0A4S8SJH1_AURPU</name>
<dbReference type="Pfam" id="PF00240">
    <property type="entry name" value="ubiquitin"/>
    <property type="match status" value="1"/>
</dbReference>
<feature type="region of interest" description="Disordered" evidence="7">
    <location>
        <begin position="445"/>
        <end position="519"/>
    </location>
</feature>